<reference evidence="2 3" key="1">
    <citation type="submission" date="2013-12" db="EMBL/GenBank/DDBJ databases">
        <title>A Varibaculum cambriense genome reconstructed from a premature infant gut community with otherwise low bacterial novelty that shifts toward anaerobic metabolism during the third week of life.</title>
        <authorList>
            <person name="Brown C.T."/>
            <person name="Sharon I."/>
            <person name="Thomas B.C."/>
            <person name="Castelle C.J."/>
            <person name="Morowitz M.J."/>
            <person name="Banfield J.F."/>
        </authorList>
    </citation>
    <scope>NUCLEOTIDE SEQUENCE [LARGE SCALE GENOMIC DNA]</scope>
    <source>
        <strain evidence="3">DORA_12</strain>
    </source>
</reference>
<name>W1VEC6_9ACTO</name>
<dbReference type="AlphaFoldDB" id="W1VEC6"/>
<gene>
    <name evidence="2" type="ORF">Q605_AUC00991G0002</name>
</gene>
<organism evidence="2 3">
    <name type="scientific">Actinomyces urogenitalis DORA_12</name>
    <dbReference type="NCBI Taxonomy" id="1403939"/>
    <lineage>
        <taxon>Bacteria</taxon>
        <taxon>Bacillati</taxon>
        <taxon>Actinomycetota</taxon>
        <taxon>Actinomycetes</taxon>
        <taxon>Actinomycetales</taxon>
        <taxon>Actinomycetaceae</taxon>
        <taxon>Actinomyces</taxon>
    </lineage>
</organism>
<feature type="region of interest" description="Disordered" evidence="1">
    <location>
        <begin position="192"/>
        <end position="224"/>
    </location>
</feature>
<evidence type="ECO:0000313" key="3">
    <source>
        <dbReference type="Proteomes" id="UP000018852"/>
    </source>
</evidence>
<protein>
    <submittedName>
        <fullName evidence="2">Uncharacterized protein</fullName>
    </submittedName>
</protein>
<evidence type="ECO:0000313" key="2">
    <source>
        <dbReference type="EMBL" id="ETJ02384.1"/>
    </source>
</evidence>
<comment type="caution">
    <text evidence="2">The sequence shown here is derived from an EMBL/GenBank/DDBJ whole genome shotgun (WGS) entry which is preliminary data.</text>
</comment>
<dbReference type="Proteomes" id="UP000018852">
    <property type="component" value="Unassembled WGS sequence"/>
</dbReference>
<evidence type="ECO:0000256" key="1">
    <source>
        <dbReference type="SAM" id="MobiDB-lite"/>
    </source>
</evidence>
<dbReference type="EMBL" id="AZLV01000991">
    <property type="protein sequence ID" value="ETJ02384.1"/>
    <property type="molecule type" value="Genomic_DNA"/>
</dbReference>
<proteinExistence type="predicted"/>
<sequence length="256" mass="26356">MIRGEHRAAPTGDLAQDRVDQVRRCRLALGPRDPDDGQLALRVTVELGGQEAHRLQGVSDDKAGAGGHRAVLPLSDVGHHALLLGREEVVLLEAALDHEQRSRGDHPGVIDHRAQPELGQVIGVHEPPVGGDDLAQDPRLIENPGSLGQAQLPLVSASVLSSATSVSHVSSWPGSAVSAGEPMPWSLPVPSRAPAGASHRVAGDGAGHAVGAAPPPHELDPRGLQHLDAGTAQDVVGGLVVGIADDPSRSQGDDVA</sequence>
<accession>W1VEC6</accession>